<dbReference type="HOGENOM" id="CLU_1548686_0_0_1"/>
<dbReference type="RefSeq" id="XP_013245566.1">
    <property type="nucleotide sequence ID" value="XM_013390112.1"/>
</dbReference>
<dbReference type="EMBL" id="JMSN01000007">
    <property type="protein sequence ID" value="KDN52727.1"/>
    <property type="molecule type" value="Genomic_DNA"/>
</dbReference>
<name>A0A066WFH4_TILAU</name>
<evidence type="ECO:0000313" key="2">
    <source>
        <dbReference type="Proteomes" id="UP000027361"/>
    </source>
</evidence>
<keyword evidence="2" id="KW-1185">Reference proteome</keyword>
<dbReference type="Proteomes" id="UP000027361">
    <property type="component" value="Unassembled WGS sequence"/>
</dbReference>
<reference evidence="1 2" key="1">
    <citation type="submission" date="2014-05" db="EMBL/GenBank/DDBJ databases">
        <title>Draft genome sequence of a rare smut relative, Tilletiaria anomala UBC 951.</title>
        <authorList>
            <consortium name="DOE Joint Genome Institute"/>
            <person name="Toome M."/>
            <person name="Kuo A."/>
            <person name="Henrissat B."/>
            <person name="Lipzen A."/>
            <person name="Tritt A."/>
            <person name="Yoshinaga Y."/>
            <person name="Zane M."/>
            <person name="Barry K."/>
            <person name="Grigoriev I.V."/>
            <person name="Spatafora J.W."/>
            <person name="Aimea M.C."/>
        </authorList>
    </citation>
    <scope>NUCLEOTIDE SEQUENCE [LARGE SCALE GENOMIC DNA]</scope>
    <source>
        <strain evidence="1 2">UBC 951</strain>
    </source>
</reference>
<comment type="caution">
    <text evidence="1">The sequence shown here is derived from an EMBL/GenBank/DDBJ whole genome shotgun (WGS) entry which is preliminary data.</text>
</comment>
<organism evidence="1 2">
    <name type="scientific">Tilletiaria anomala (strain ATCC 24038 / CBS 436.72 / UBC 951)</name>
    <dbReference type="NCBI Taxonomy" id="1037660"/>
    <lineage>
        <taxon>Eukaryota</taxon>
        <taxon>Fungi</taxon>
        <taxon>Dikarya</taxon>
        <taxon>Basidiomycota</taxon>
        <taxon>Ustilaginomycotina</taxon>
        <taxon>Exobasidiomycetes</taxon>
        <taxon>Georgefischeriales</taxon>
        <taxon>Tilletiariaceae</taxon>
        <taxon>Tilletiaria</taxon>
    </lineage>
</organism>
<evidence type="ECO:0000313" key="1">
    <source>
        <dbReference type="EMBL" id="KDN52727.1"/>
    </source>
</evidence>
<proteinExistence type="predicted"/>
<dbReference type="AlphaFoldDB" id="A0A066WFH4"/>
<gene>
    <name evidence="1" type="ORF">K437DRAFT_162864</name>
</gene>
<accession>A0A066WFH4</accession>
<protein>
    <submittedName>
        <fullName evidence="1">Uncharacterized protein</fullName>
    </submittedName>
</protein>
<dbReference type="InParanoid" id="A0A066WFH4"/>
<sequence>MPLGGTHACQKARCGSGTSVVRHTTVGPACRPESRGCAATTRESTFAFFAPSTPSSTNTFDSPSLEIGLAYFVLRSSPPTNAPCNSGPLGSGHPVRQTNKLRSLLYSPILCKFSCSLQSCAEHRKLHSAVPYQLVIVQQTASRFSFNSQPRADLTTLCQSREQKSRLTIASGV</sequence>
<dbReference type="GeneID" id="25261755"/>